<dbReference type="PANTHER" id="PTHR30302">
    <property type="entry name" value="HYDROGENASE 1 MATURATION PROTEASE"/>
    <property type="match status" value="1"/>
</dbReference>
<sequence length="258" mass="27453">MEVTTASGPRVLVLGIGNLLWADEGFGVRAVEHMHRHYAFPANVRLIDGGTQGIYLVQEIREADILVVFDAVDYALPPGTLKRVEGSEVPKFLGAKKISLHQTGFQEVLAMAEMMGDSPAHQLLIGVQPVELEDFGGSLRPEVKAQVEPAIALALEYLAGFGITANPRPAPLPAEQGIGSLEMMLERYETERPDEAAAFRGGDARVLGAGGWTGPADFEVEMQALVARPLVTHPLVAHPPVAHPPVAHPMAGAPGTDA</sequence>
<dbReference type="EMBL" id="VITT01000006">
    <property type="protein sequence ID" value="TWB60643.1"/>
    <property type="molecule type" value="Genomic_DNA"/>
</dbReference>
<evidence type="ECO:0000256" key="5">
    <source>
        <dbReference type="ARBA" id="ARBA00022750"/>
    </source>
</evidence>
<dbReference type="NCBIfam" id="TIGR00072">
    <property type="entry name" value="hydrog_prot"/>
    <property type="match status" value="1"/>
</dbReference>
<dbReference type="SUPFAM" id="SSF53163">
    <property type="entry name" value="HybD-like"/>
    <property type="match status" value="1"/>
</dbReference>
<keyword evidence="3 10" id="KW-0645">Protease</keyword>
<gene>
    <name evidence="10" type="ORF">FBZ92_106204</name>
</gene>
<keyword evidence="2 9" id="KW-0533">Nickel</keyword>
<dbReference type="InterPro" id="IPR023430">
    <property type="entry name" value="Pept_HybD-like_dom_sf"/>
</dbReference>
<dbReference type="Proteomes" id="UP000318050">
    <property type="component" value="Unassembled WGS sequence"/>
</dbReference>
<dbReference type="AlphaFoldDB" id="A0A560INM4"/>
<keyword evidence="4 9" id="KW-0479">Metal-binding</keyword>
<evidence type="ECO:0000256" key="4">
    <source>
        <dbReference type="ARBA" id="ARBA00022723"/>
    </source>
</evidence>
<dbReference type="InterPro" id="IPR004419">
    <property type="entry name" value="Pept_A31_hyd_express"/>
</dbReference>
<evidence type="ECO:0000256" key="6">
    <source>
        <dbReference type="ARBA" id="ARBA00022801"/>
    </source>
</evidence>
<comment type="function">
    <text evidence="7">Not known. Could be involved in the processing of hydrogenase.</text>
</comment>
<dbReference type="GO" id="GO:0016485">
    <property type="term" value="P:protein processing"/>
    <property type="evidence" value="ECO:0007669"/>
    <property type="project" value="InterPro"/>
</dbReference>
<evidence type="ECO:0000313" key="11">
    <source>
        <dbReference type="Proteomes" id="UP000318050"/>
    </source>
</evidence>
<comment type="similarity">
    <text evidence="1">Belongs to the peptidase A31 family.</text>
</comment>
<evidence type="ECO:0000256" key="1">
    <source>
        <dbReference type="ARBA" id="ARBA00006814"/>
    </source>
</evidence>
<dbReference type="NCBIfam" id="TIGR00140">
    <property type="entry name" value="hupD"/>
    <property type="match status" value="1"/>
</dbReference>
<dbReference type="Pfam" id="PF01750">
    <property type="entry name" value="HycI"/>
    <property type="match status" value="1"/>
</dbReference>
<evidence type="ECO:0000256" key="2">
    <source>
        <dbReference type="ARBA" id="ARBA00022596"/>
    </source>
</evidence>
<accession>A0A560INM4</accession>
<evidence type="ECO:0000256" key="7">
    <source>
        <dbReference type="ARBA" id="ARBA00058324"/>
    </source>
</evidence>
<dbReference type="GO" id="GO:0004190">
    <property type="term" value="F:aspartic-type endopeptidase activity"/>
    <property type="evidence" value="ECO:0007669"/>
    <property type="project" value="UniProtKB-KW"/>
</dbReference>
<protein>
    <recommendedName>
        <fullName evidence="8">Hydrogenase expression/formation protein HupD</fullName>
    </recommendedName>
</protein>
<proteinExistence type="inferred from homology"/>
<dbReference type="InterPro" id="IPR000671">
    <property type="entry name" value="Peptidase_A31"/>
</dbReference>
<dbReference type="CDD" id="cd06062">
    <property type="entry name" value="H2MP_MemB-H2up"/>
    <property type="match status" value="1"/>
</dbReference>
<dbReference type="FunFam" id="3.40.50.1450:FF:000002">
    <property type="entry name" value="Hydrogenase 1 maturation protease"/>
    <property type="match status" value="1"/>
</dbReference>
<evidence type="ECO:0000256" key="8">
    <source>
        <dbReference type="ARBA" id="ARBA00067626"/>
    </source>
</evidence>
<reference evidence="10 11" key="1">
    <citation type="submission" date="2019-06" db="EMBL/GenBank/DDBJ databases">
        <title>Genomic Encyclopedia of Type Strains, Phase IV (KMG-V): Genome sequencing to study the core and pangenomes of soil and plant-associated prokaryotes.</title>
        <authorList>
            <person name="Whitman W."/>
        </authorList>
    </citation>
    <scope>NUCLEOTIDE SEQUENCE [LARGE SCALE GENOMIC DNA]</scope>
    <source>
        <strain evidence="10 11">BR 11140</strain>
    </source>
</reference>
<evidence type="ECO:0000256" key="9">
    <source>
        <dbReference type="PIRSR" id="PIRSR604419-1"/>
    </source>
</evidence>
<organism evidence="10 11">
    <name type="scientific">Nitrospirillum amazonense</name>
    <dbReference type="NCBI Taxonomy" id="28077"/>
    <lineage>
        <taxon>Bacteria</taxon>
        <taxon>Pseudomonadati</taxon>
        <taxon>Pseudomonadota</taxon>
        <taxon>Alphaproteobacteria</taxon>
        <taxon>Rhodospirillales</taxon>
        <taxon>Azospirillaceae</taxon>
        <taxon>Nitrospirillum</taxon>
    </lineage>
</organism>
<dbReference type="Gene3D" id="3.40.50.1450">
    <property type="entry name" value="HybD-like"/>
    <property type="match status" value="1"/>
</dbReference>
<dbReference type="PANTHER" id="PTHR30302:SF1">
    <property type="entry name" value="HYDROGENASE 2 MATURATION PROTEASE"/>
    <property type="match status" value="1"/>
</dbReference>
<comment type="caution">
    <text evidence="10">The sequence shown here is derived from an EMBL/GenBank/DDBJ whole genome shotgun (WGS) entry which is preliminary data.</text>
</comment>
<feature type="binding site" evidence="9">
    <location>
        <position position="70"/>
    </location>
    <ligand>
        <name>Ni(2+)</name>
        <dbReference type="ChEBI" id="CHEBI:49786"/>
    </ligand>
</feature>
<dbReference type="GO" id="GO:0046872">
    <property type="term" value="F:metal ion binding"/>
    <property type="evidence" value="ECO:0007669"/>
    <property type="project" value="UniProtKB-KW"/>
</dbReference>
<feature type="binding site" evidence="9">
    <location>
        <position position="101"/>
    </location>
    <ligand>
        <name>Ni(2+)</name>
        <dbReference type="ChEBI" id="CHEBI:49786"/>
    </ligand>
</feature>
<name>A0A560INM4_9PROT</name>
<feature type="binding site" evidence="9">
    <location>
        <position position="24"/>
    </location>
    <ligand>
        <name>Ni(2+)</name>
        <dbReference type="ChEBI" id="CHEBI:49786"/>
    </ligand>
</feature>
<evidence type="ECO:0000313" key="10">
    <source>
        <dbReference type="EMBL" id="TWB60643.1"/>
    </source>
</evidence>
<keyword evidence="5" id="KW-0064">Aspartyl protease</keyword>
<evidence type="ECO:0000256" key="3">
    <source>
        <dbReference type="ARBA" id="ARBA00022670"/>
    </source>
</evidence>
<dbReference type="PRINTS" id="PR00446">
    <property type="entry name" value="HYDRGNUPTAKE"/>
</dbReference>
<dbReference type="GO" id="GO:0008047">
    <property type="term" value="F:enzyme activator activity"/>
    <property type="evidence" value="ECO:0007669"/>
    <property type="project" value="InterPro"/>
</dbReference>
<keyword evidence="6" id="KW-0378">Hydrolase</keyword>